<evidence type="ECO:0000256" key="2">
    <source>
        <dbReference type="ARBA" id="ARBA00022692"/>
    </source>
</evidence>
<dbReference type="Pfam" id="PF02694">
    <property type="entry name" value="UPF0060"/>
    <property type="match status" value="1"/>
</dbReference>
<evidence type="ECO:0000256" key="5">
    <source>
        <dbReference type="SAM" id="Phobius"/>
    </source>
</evidence>
<gene>
    <name evidence="6" type="ORF">O0235_06760</name>
</gene>
<evidence type="ECO:0000256" key="1">
    <source>
        <dbReference type="ARBA" id="ARBA00022475"/>
    </source>
</evidence>
<keyword evidence="1" id="KW-1003">Cell membrane</keyword>
<evidence type="ECO:0000256" key="4">
    <source>
        <dbReference type="ARBA" id="ARBA00023136"/>
    </source>
</evidence>
<feature type="transmembrane region" description="Helical" evidence="5">
    <location>
        <begin position="66"/>
        <end position="86"/>
    </location>
</feature>
<name>A0ABY7M9T2_9CHLR</name>
<dbReference type="RefSeq" id="WP_270057778.1">
    <property type="nucleotide sequence ID" value="NZ_CP115149.1"/>
</dbReference>
<dbReference type="PANTHER" id="PTHR36116:SF1">
    <property type="entry name" value="UPF0060 MEMBRANE PROTEIN YNFA"/>
    <property type="match status" value="1"/>
</dbReference>
<keyword evidence="7" id="KW-1185">Reference proteome</keyword>
<feature type="transmembrane region" description="Helical" evidence="5">
    <location>
        <begin position="92"/>
        <end position="108"/>
    </location>
</feature>
<accession>A0ABY7M9T2</accession>
<dbReference type="Proteomes" id="UP001212803">
    <property type="component" value="Chromosome"/>
</dbReference>
<sequence length="111" mass="12199">MPEPYRAILVFFLAGCAELFGSWLVWQWLRVERPFPFGLAGAAVLFTYGVIHTLQSESEFGRIQAAYSGMFIVLALAWGAIADGWRPDRWDLAGAGLALAGMALMMFGPRG</sequence>
<dbReference type="InterPro" id="IPR003844">
    <property type="entry name" value="UPF0060"/>
</dbReference>
<dbReference type="SUPFAM" id="SSF103481">
    <property type="entry name" value="Multidrug resistance efflux transporter EmrE"/>
    <property type="match status" value="1"/>
</dbReference>
<organism evidence="6 7">
    <name type="scientific">Tepidiforma flava</name>
    <dbReference type="NCBI Taxonomy" id="3004094"/>
    <lineage>
        <taxon>Bacteria</taxon>
        <taxon>Bacillati</taxon>
        <taxon>Chloroflexota</taxon>
        <taxon>Tepidiformia</taxon>
        <taxon>Tepidiformales</taxon>
        <taxon>Tepidiformaceae</taxon>
        <taxon>Tepidiforma</taxon>
    </lineage>
</organism>
<dbReference type="PANTHER" id="PTHR36116">
    <property type="entry name" value="UPF0060 MEMBRANE PROTEIN YNFA"/>
    <property type="match status" value="1"/>
</dbReference>
<dbReference type="NCBIfam" id="NF002586">
    <property type="entry name" value="PRK02237.1"/>
    <property type="match status" value="1"/>
</dbReference>
<evidence type="ECO:0000313" key="6">
    <source>
        <dbReference type="EMBL" id="WBL37265.1"/>
    </source>
</evidence>
<proteinExistence type="predicted"/>
<reference evidence="6 7" key="1">
    <citation type="journal article" date="2023" name="ISME J.">
        <title>Thermophilic Dehalococcoidia with unusual traits shed light on an unexpected past.</title>
        <authorList>
            <person name="Palmer M."/>
            <person name="Covington J.K."/>
            <person name="Zhou E.M."/>
            <person name="Thomas S.C."/>
            <person name="Habib N."/>
            <person name="Seymour C.O."/>
            <person name="Lai D."/>
            <person name="Johnston J."/>
            <person name="Hashimi A."/>
            <person name="Jiao J.Y."/>
            <person name="Muok A.R."/>
            <person name="Liu L."/>
            <person name="Xian W.D."/>
            <person name="Zhi X.Y."/>
            <person name="Li M.M."/>
            <person name="Silva L.P."/>
            <person name="Bowen B.P."/>
            <person name="Louie K."/>
            <person name="Briegel A."/>
            <person name="Pett-Ridge J."/>
            <person name="Weber P.K."/>
            <person name="Tocheva E.I."/>
            <person name="Woyke T."/>
            <person name="Northen T.R."/>
            <person name="Mayali X."/>
            <person name="Li W.J."/>
            <person name="Hedlund B.P."/>
        </authorList>
    </citation>
    <scope>NUCLEOTIDE SEQUENCE [LARGE SCALE GENOMIC DNA]</scope>
    <source>
        <strain evidence="6 7">YIM 72310</strain>
    </source>
</reference>
<evidence type="ECO:0000313" key="7">
    <source>
        <dbReference type="Proteomes" id="UP001212803"/>
    </source>
</evidence>
<dbReference type="EMBL" id="CP115149">
    <property type="protein sequence ID" value="WBL37265.1"/>
    <property type="molecule type" value="Genomic_DNA"/>
</dbReference>
<evidence type="ECO:0000256" key="3">
    <source>
        <dbReference type="ARBA" id="ARBA00022989"/>
    </source>
</evidence>
<keyword evidence="3 5" id="KW-1133">Transmembrane helix</keyword>
<keyword evidence="4 5" id="KW-0472">Membrane</keyword>
<keyword evidence="2 5" id="KW-0812">Transmembrane</keyword>
<dbReference type="InterPro" id="IPR037185">
    <property type="entry name" value="EmrE-like"/>
</dbReference>
<feature type="transmembrane region" description="Helical" evidence="5">
    <location>
        <begin position="7"/>
        <end position="29"/>
    </location>
</feature>
<protein>
    <submittedName>
        <fullName evidence="6">YnfA family protein</fullName>
    </submittedName>
</protein>
<feature type="transmembrane region" description="Helical" evidence="5">
    <location>
        <begin position="35"/>
        <end position="54"/>
    </location>
</feature>